<protein>
    <submittedName>
        <fullName evidence="1">Uncharacterized protein</fullName>
    </submittedName>
</protein>
<accession>A0A3N2PQX1</accession>
<keyword evidence="2" id="KW-1185">Reference proteome</keyword>
<feature type="non-terminal residue" evidence="1">
    <location>
        <position position="115"/>
    </location>
</feature>
<dbReference type="EMBL" id="ML119058">
    <property type="protein sequence ID" value="ROT36756.1"/>
    <property type="molecule type" value="Genomic_DNA"/>
</dbReference>
<feature type="non-terminal residue" evidence="1">
    <location>
        <position position="1"/>
    </location>
</feature>
<dbReference type="RefSeq" id="XP_028464562.1">
    <property type="nucleotide sequence ID" value="XM_028612345.1"/>
</dbReference>
<dbReference type="STRING" id="1314773.A0A3N2PQX1"/>
<dbReference type="AlphaFoldDB" id="A0A3N2PQX1"/>
<evidence type="ECO:0000313" key="1">
    <source>
        <dbReference type="EMBL" id="ROT36756.1"/>
    </source>
</evidence>
<dbReference type="Proteomes" id="UP000272025">
    <property type="component" value="Unassembled WGS sequence"/>
</dbReference>
<dbReference type="GeneID" id="39580823"/>
<name>A0A3N2PQX1_SODAK</name>
<organism evidence="1 2">
    <name type="scientific">Sodiomyces alkalinus (strain CBS 110278 / VKM F-3762 / F11)</name>
    <name type="common">Alkaliphilic filamentous fungus</name>
    <dbReference type="NCBI Taxonomy" id="1314773"/>
    <lineage>
        <taxon>Eukaryota</taxon>
        <taxon>Fungi</taxon>
        <taxon>Dikarya</taxon>
        <taxon>Ascomycota</taxon>
        <taxon>Pezizomycotina</taxon>
        <taxon>Sordariomycetes</taxon>
        <taxon>Hypocreomycetidae</taxon>
        <taxon>Glomerellales</taxon>
        <taxon>Plectosphaerellaceae</taxon>
        <taxon>Sodiomyces</taxon>
    </lineage>
</organism>
<dbReference type="OrthoDB" id="5330139at2759"/>
<evidence type="ECO:0000313" key="2">
    <source>
        <dbReference type="Proteomes" id="UP000272025"/>
    </source>
</evidence>
<sequence length="115" mass="12966">MGTAIHCVHCAPLEATPLCKYVVTALCAWCRSFHQAKARFTTIDPRGLPVSYETDIKVGEPHEAYVYVDPEIGNAIKSSAMQQNRIGVTQDLEKLPLDFNHKSRHFTYSTYVPRL</sequence>
<reference evidence="1 2" key="1">
    <citation type="journal article" date="2018" name="Mol. Ecol.">
        <title>The obligate alkalophilic soda-lake fungus Sodiomyces alkalinus has shifted to a protein diet.</title>
        <authorList>
            <person name="Grum-Grzhimaylo A.A."/>
            <person name="Falkoski D.L."/>
            <person name="van den Heuvel J."/>
            <person name="Valero-Jimenez C.A."/>
            <person name="Min B."/>
            <person name="Choi I.G."/>
            <person name="Lipzen A."/>
            <person name="Daum C.G."/>
            <person name="Aanen D.K."/>
            <person name="Tsang A."/>
            <person name="Henrissat B."/>
            <person name="Bilanenko E.N."/>
            <person name="de Vries R.P."/>
            <person name="van Kan J.A.L."/>
            <person name="Grigoriev I.V."/>
            <person name="Debets A.J.M."/>
        </authorList>
    </citation>
    <scope>NUCLEOTIDE SEQUENCE [LARGE SCALE GENOMIC DNA]</scope>
    <source>
        <strain evidence="1 2">F11</strain>
    </source>
</reference>
<gene>
    <name evidence="1" type="ORF">SODALDRAFT_334952</name>
</gene>
<proteinExistence type="predicted"/>